<protein>
    <submittedName>
        <fullName evidence="13">Uncharacterized protein</fullName>
    </submittedName>
</protein>
<dbReference type="Gene3D" id="3.80.10.10">
    <property type="entry name" value="Ribonuclease Inhibitor"/>
    <property type="match status" value="1"/>
</dbReference>
<name>A0A2G2ZL42_CAPAN</name>
<keyword evidence="9" id="KW-0325">Glycoprotein</keyword>
<feature type="domain" description="Leucine-rich repeat-containing N-terminal plant-type" evidence="11">
    <location>
        <begin position="32"/>
        <end position="70"/>
    </location>
</feature>
<feature type="domain" description="Disease resistance R13L4/SHOC-2-like LRR" evidence="12">
    <location>
        <begin position="77"/>
        <end position="182"/>
    </location>
</feature>
<dbReference type="EMBL" id="AYRZ02000004">
    <property type="protein sequence ID" value="PHT82706.1"/>
    <property type="molecule type" value="Genomic_DNA"/>
</dbReference>
<dbReference type="GO" id="GO:0005886">
    <property type="term" value="C:plasma membrane"/>
    <property type="evidence" value="ECO:0000318"/>
    <property type="project" value="GO_Central"/>
</dbReference>
<dbReference type="Pfam" id="PF08263">
    <property type="entry name" value="LRRNT_2"/>
    <property type="match status" value="1"/>
</dbReference>
<keyword evidence="8" id="KW-0472">Membrane</keyword>
<evidence type="ECO:0000259" key="12">
    <source>
        <dbReference type="Pfam" id="PF23598"/>
    </source>
</evidence>
<dbReference type="Proteomes" id="UP000222542">
    <property type="component" value="Unassembled WGS sequence"/>
</dbReference>
<organism evidence="13 14">
    <name type="scientific">Capsicum annuum</name>
    <name type="common">Capsicum pepper</name>
    <dbReference type="NCBI Taxonomy" id="4072"/>
    <lineage>
        <taxon>Eukaryota</taxon>
        <taxon>Viridiplantae</taxon>
        <taxon>Streptophyta</taxon>
        <taxon>Embryophyta</taxon>
        <taxon>Tracheophyta</taxon>
        <taxon>Spermatophyta</taxon>
        <taxon>Magnoliopsida</taxon>
        <taxon>eudicotyledons</taxon>
        <taxon>Gunneridae</taxon>
        <taxon>Pentapetalae</taxon>
        <taxon>asterids</taxon>
        <taxon>lamiids</taxon>
        <taxon>Solanales</taxon>
        <taxon>Solanaceae</taxon>
        <taxon>Solanoideae</taxon>
        <taxon>Capsiceae</taxon>
        <taxon>Capsicum</taxon>
    </lineage>
</organism>
<evidence type="ECO:0000256" key="9">
    <source>
        <dbReference type="ARBA" id="ARBA00023180"/>
    </source>
</evidence>
<evidence type="ECO:0000313" key="13">
    <source>
        <dbReference type="EMBL" id="PHT82706.1"/>
    </source>
</evidence>
<keyword evidence="4" id="KW-0812">Transmembrane</keyword>
<dbReference type="InterPro" id="IPR032675">
    <property type="entry name" value="LRR_dom_sf"/>
</dbReference>
<dbReference type="InterPro" id="IPR053211">
    <property type="entry name" value="DNA_repair-toleration"/>
</dbReference>
<dbReference type="InterPro" id="IPR013210">
    <property type="entry name" value="LRR_N_plant-typ"/>
</dbReference>
<evidence type="ECO:0000256" key="3">
    <source>
        <dbReference type="ARBA" id="ARBA00022614"/>
    </source>
</evidence>
<dbReference type="OMA" id="MERATWF"/>
<reference evidence="13 14" key="2">
    <citation type="journal article" date="2017" name="Genome Biol.">
        <title>New reference genome sequences of hot pepper reveal the massive evolution of plant disease-resistance genes by retroduplication.</title>
        <authorList>
            <person name="Kim S."/>
            <person name="Park J."/>
            <person name="Yeom S.I."/>
            <person name="Kim Y.M."/>
            <person name="Seo E."/>
            <person name="Kim K.T."/>
            <person name="Kim M.S."/>
            <person name="Lee J.M."/>
            <person name="Cheong K."/>
            <person name="Shin H.S."/>
            <person name="Kim S.B."/>
            <person name="Han K."/>
            <person name="Lee J."/>
            <person name="Park M."/>
            <person name="Lee H.A."/>
            <person name="Lee H.Y."/>
            <person name="Lee Y."/>
            <person name="Oh S."/>
            <person name="Lee J.H."/>
            <person name="Choi E."/>
            <person name="Choi E."/>
            <person name="Lee S.E."/>
            <person name="Jeon J."/>
            <person name="Kim H."/>
            <person name="Choi G."/>
            <person name="Song H."/>
            <person name="Lee J."/>
            <person name="Lee S.C."/>
            <person name="Kwon J.K."/>
            <person name="Lee H.Y."/>
            <person name="Koo N."/>
            <person name="Hong Y."/>
            <person name="Kim R.W."/>
            <person name="Kang W.H."/>
            <person name="Huh J.H."/>
            <person name="Kang B.C."/>
            <person name="Yang T.J."/>
            <person name="Lee Y.H."/>
            <person name="Bennetzen J.L."/>
            <person name="Choi D."/>
        </authorList>
    </citation>
    <scope>NUCLEOTIDE SEQUENCE [LARGE SCALE GENOMIC DNA]</scope>
    <source>
        <strain evidence="14">cv. CM334</strain>
    </source>
</reference>
<comment type="similarity">
    <text evidence="2">Belongs to the RLP family.</text>
</comment>
<evidence type="ECO:0000313" key="14">
    <source>
        <dbReference type="Proteomes" id="UP000222542"/>
    </source>
</evidence>
<dbReference type="FunFam" id="3.80.10.10:FF:000275">
    <property type="entry name" value="Leucine-rich repeat receptor-like protein kinase"/>
    <property type="match status" value="1"/>
</dbReference>
<keyword evidence="5 10" id="KW-0732">Signal</keyword>
<evidence type="ECO:0000256" key="6">
    <source>
        <dbReference type="ARBA" id="ARBA00022737"/>
    </source>
</evidence>
<reference evidence="13 14" key="1">
    <citation type="journal article" date="2014" name="Nat. Genet.">
        <title>Genome sequence of the hot pepper provides insights into the evolution of pungency in Capsicum species.</title>
        <authorList>
            <person name="Kim S."/>
            <person name="Park M."/>
            <person name="Yeom S.I."/>
            <person name="Kim Y.M."/>
            <person name="Lee J.M."/>
            <person name="Lee H.A."/>
            <person name="Seo E."/>
            <person name="Choi J."/>
            <person name="Cheong K."/>
            <person name="Kim K.T."/>
            <person name="Jung K."/>
            <person name="Lee G.W."/>
            <person name="Oh S.K."/>
            <person name="Bae C."/>
            <person name="Kim S.B."/>
            <person name="Lee H.Y."/>
            <person name="Kim S.Y."/>
            <person name="Kim M.S."/>
            <person name="Kang B.C."/>
            <person name="Jo Y.D."/>
            <person name="Yang H.B."/>
            <person name="Jeong H.J."/>
            <person name="Kang W.H."/>
            <person name="Kwon J.K."/>
            <person name="Shin C."/>
            <person name="Lim J.Y."/>
            <person name="Park J.H."/>
            <person name="Huh J.H."/>
            <person name="Kim J.S."/>
            <person name="Kim B.D."/>
            <person name="Cohen O."/>
            <person name="Paran I."/>
            <person name="Suh M.C."/>
            <person name="Lee S.B."/>
            <person name="Kim Y.K."/>
            <person name="Shin Y."/>
            <person name="Noh S.J."/>
            <person name="Park J."/>
            <person name="Seo Y.S."/>
            <person name="Kwon S.Y."/>
            <person name="Kim H.A."/>
            <person name="Park J.M."/>
            <person name="Kim H.J."/>
            <person name="Choi S.B."/>
            <person name="Bosland P.W."/>
            <person name="Reeves G."/>
            <person name="Jo S.H."/>
            <person name="Lee B.W."/>
            <person name="Cho H.T."/>
            <person name="Choi H.S."/>
            <person name="Lee M.S."/>
            <person name="Yu Y."/>
            <person name="Do Choi Y."/>
            <person name="Park B.S."/>
            <person name="van Deynze A."/>
            <person name="Ashrafi H."/>
            <person name="Hill T."/>
            <person name="Kim W.T."/>
            <person name="Pai H.S."/>
            <person name="Ahn H.K."/>
            <person name="Yeam I."/>
            <person name="Giovannoni J.J."/>
            <person name="Rose J.K."/>
            <person name="Sorensen I."/>
            <person name="Lee S.J."/>
            <person name="Kim R.W."/>
            <person name="Choi I.Y."/>
            <person name="Choi B.S."/>
            <person name="Lim J.S."/>
            <person name="Lee Y.H."/>
            <person name="Choi D."/>
        </authorList>
    </citation>
    <scope>NUCLEOTIDE SEQUENCE [LARGE SCALE GENOMIC DNA]</scope>
    <source>
        <strain evidence="14">cv. CM334</strain>
    </source>
</reference>
<evidence type="ECO:0000256" key="7">
    <source>
        <dbReference type="ARBA" id="ARBA00022989"/>
    </source>
</evidence>
<evidence type="ECO:0000256" key="1">
    <source>
        <dbReference type="ARBA" id="ARBA00004479"/>
    </source>
</evidence>
<dbReference type="Pfam" id="PF23598">
    <property type="entry name" value="LRR_14"/>
    <property type="match status" value="1"/>
</dbReference>
<dbReference type="STRING" id="4072.A0A2G2ZL42"/>
<dbReference type="SUPFAM" id="SSF52058">
    <property type="entry name" value="L domain-like"/>
    <property type="match status" value="1"/>
</dbReference>
<evidence type="ECO:0000256" key="5">
    <source>
        <dbReference type="ARBA" id="ARBA00022729"/>
    </source>
</evidence>
<dbReference type="InterPro" id="IPR055414">
    <property type="entry name" value="LRR_R13L4/SHOC2-like"/>
</dbReference>
<proteinExistence type="inferred from homology"/>
<accession>A0A2G2ZL42</accession>
<keyword evidence="3" id="KW-0433">Leucine-rich repeat</keyword>
<dbReference type="GO" id="GO:0038023">
    <property type="term" value="F:signaling receptor activity"/>
    <property type="evidence" value="ECO:0000318"/>
    <property type="project" value="GO_Central"/>
</dbReference>
<keyword evidence="14" id="KW-1185">Reference proteome</keyword>
<evidence type="ECO:0000256" key="8">
    <source>
        <dbReference type="ARBA" id="ARBA00023136"/>
    </source>
</evidence>
<sequence>MEKSFTSFLLIVLLLLHYAMVGLAMTQSNITTDQLALLSLKSQIILEPSHFLDESWSPTISVCRWVGVTCGSRHQRVKFLNLSNMSLTGRIPGELGNLSFLVSLDLGSNNFHGHLPQEIAHLHRLKFLDLSVNNFRGKVPSWFGFLHHLQVLNLGNNNFTGSIPFSFFNMSTLEILNLNFKSDWKPYKP</sequence>
<evidence type="ECO:0000256" key="10">
    <source>
        <dbReference type="SAM" id="SignalP"/>
    </source>
</evidence>
<dbReference type="PANTHER" id="PTHR48060:SF21">
    <property type="entry name" value="L DOMAIN-LIKE PROTEIN"/>
    <property type="match status" value="1"/>
</dbReference>
<evidence type="ECO:0000256" key="4">
    <source>
        <dbReference type="ARBA" id="ARBA00022692"/>
    </source>
</evidence>
<keyword evidence="7" id="KW-1133">Transmembrane helix</keyword>
<dbReference type="PANTHER" id="PTHR48060">
    <property type="entry name" value="DNA DAMAGE-REPAIR/TOLERATION PROTEIN DRT100"/>
    <property type="match status" value="1"/>
</dbReference>
<evidence type="ECO:0000256" key="2">
    <source>
        <dbReference type="ARBA" id="ARBA00009592"/>
    </source>
</evidence>
<keyword evidence="6" id="KW-0677">Repeat</keyword>
<evidence type="ECO:0000259" key="11">
    <source>
        <dbReference type="Pfam" id="PF08263"/>
    </source>
</evidence>
<dbReference type="AlphaFoldDB" id="A0A2G2ZL42"/>
<feature type="signal peptide" evidence="10">
    <location>
        <begin position="1"/>
        <end position="24"/>
    </location>
</feature>
<dbReference type="Gramene" id="PHT82706">
    <property type="protein sequence ID" value="PHT82706"/>
    <property type="gene ID" value="T459_11149"/>
</dbReference>
<feature type="chain" id="PRO_5013794123" evidence="10">
    <location>
        <begin position="25"/>
        <end position="189"/>
    </location>
</feature>
<comment type="subcellular location">
    <subcellularLocation>
        <location evidence="1">Membrane</location>
        <topology evidence="1">Single-pass type I membrane protein</topology>
    </subcellularLocation>
</comment>
<gene>
    <name evidence="13" type="ORF">T459_11149</name>
</gene>
<comment type="caution">
    <text evidence="13">The sequence shown here is derived from an EMBL/GenBank/DDBJ whole genome shotgun (WGS) entry which is preliminary data.</text>
</comment>